<dbReference type="STRING" id="1227497.C491_15167"/>
<reference evidence="2 3" key="1">
    <citation type="journal article" date="2014" name="PLoS Genet.">
        <title>Phylogenetically driven sequencing of extremely halophilic archaea reveals strategies for static and dynamic osmo-response.</title>
        <authorList>
            <person name="Becker E.A."/>
            <person name="Seitzer P.M."/>
            <person name="Tritt A."/>
            <person name="Larsen D."/>
            <person name="Krusor M."/>
            <person name="Yao A.I."/>
            <person name="Wu D."/>
            <person name="Madern D."/>
            <person name="Eisen J.A."/>
            <person name="Darling A.E."/>
            <person name="Facciotti M.T."/>
        </authorList>
    </citation>
    <scope>NUCLEOTIDE SEQUENCE [LARGE SCALE GENOMIC DNA]</scope>
    <source>
        <strain evidence="2 3">DSM 10524</strain>
    </source>
</reference>
<comment type="caution">
    <text evidence="2">The sequence shown here is derived from an EMBL/GenBank/DDBJ whole genome shotgun (WGS) entry which is preliminary data.</text>
</comment>
<keyword evidence="1" id="KW-0812">Transmembrane</keyword>
<feature type="transmembrane region" description="Helical" evidence="1">
    <location>
        <begin position="76"/>
        <end position="99"/>
    </location>
</feature>
<sequence length="141" mass="15826">MVILFGVLLLFRGYLPGPLRRLVVDEADILETDTRDAESIVEETDSDEEEFAAETSDIQEEETVAYGAAVLGSMCVGYLMGSFLIGMLWATPLFVIAYTWWRKQPIYAIVGLTLLSFGIAFLFYDIIGIPIEEGYLHEVFL</sequence>
<accession>L9X3E7</accession>
<evidence type="ECO:0000313" key="2">
    <source>
        <dbReference type="EMBL" id="ELY56299.1"/>
    </source>
</evidence>
<proteinExistence type="predicted"/>
<feature type="transmembrane region" description="Helical" evidence="1">
    <location>
        <begin position="106"/>
        <end position="131"/>
    </location>
</feature>
<evidence type="ECO:0000313" key="3">
    <source>
        <dbReference type="Proteomes" id="UP000011688"/>
    </source>
</evidence>
<protein>
    <recommendedName>
        <fullName evidence="4">Tripartite tricarboxylate transporter TctB family protein</fullName>
    </recommendedName>
</protein>
<keyword evidence="1" id="KW-1133">Transmembrane helix</keyword>
<name>L9X3E7_9EURY</name>
<gene>
    <name evidence="2" type="ORF">C491_15167</name>
</gene>
<dbReference type="eggNOG" id="arCOG13689">
    <property type="taxonomic scope" value="Archaea"/>
</dbReference>
<keyword evidence="1" id="KW-0472">Membrane</keyword>
<evidence type="ECO:0008006" key="4">
    <source>
        <dbReference type="Google" id="ProtNLM"/>
    </source>
</evidence>
<dbReference type="AlphaFoldDB" id="L9X3E7"/>
<organism evidence="2 3">
    <name type="scientific">Natronococcus amylolyticus DSM 10524</name>
    <dbReference type="NCBI Taxonomy" id="1227497"/>
    <lineage>
        <taxon>Archaea</taxon>
        <taxon>Methanobacteriati</taxon>
        <taxon>Methanobacteriota</taxon>
        <taxon>Stenosarchaea group</taxon>
        <taxon>Halobacteria</taxon>
        <taxon>Halobacteriales</taxon>
        <taxon>Natrialbaceae</taxon>
        <taxon>Natronococcus</taxon>
    </lineage>
</organism>
<keyword evidence="3" id="KW-1185">Reference proteome</keyword>
<dbReference type="Proteomes" id="UP000011688">
    <property type="component" value="Unassembled WGS sequence"/>
</dbReference>
<dbReference type="EMBL" id="AOIB01000028">
    <property type="protein sequence ID" value="ELY56299.1"/>
    <property type="molecule type" value="Genomic_DNA"/>
</dbReference>
<evidence type="ECO:0000256" key="1">
    <source>
        <dbReference type="SAM" id="Phobius"/>
    </source>
</evidence>